<name>A0A9Q3JC08_9BASI</name>
<dbReference type="Proteomes" id="UP000765509">
    <property type="component" value="Unassembled WGS sequence"/>
</dbReference>
<evidence type="ECO:0000313" key="1">
    <source>
        <dbReference type="EMBL" id="MBW0559082.1"/>
    </source>
</evidence>
<sequence length="165" mass="19066">MKPKPQFHVMDNPNHPDDIQPDGILVNKAIFPSQYQDGDNMSQSEKESLQKLLEASSWPKFAGGGEYEHMELIDYIDGLFIDVPSISDHWITARLNTAFKIHDSIWYTEMKEIYGRRVKLSKSTEMVLEYGKRSCHLKMTNTQWTKIHMSGVLDSLKDSKPLIHK</sequence>
<accession>A0A9Q3JC08</accession>
<dbReference type="AlphaFoldDB" id="A0A9Q3JC08"/>
<proteinExistence type="predicted"/>
<reference evidence="1" key="1">
    <citation type="submission" date="2021-03" db="EMBL/GenBank/DDBJ databases">
        <title>Draft genome sequence of rust myrtle Austropuccinia psidii MF-1, a brazilian biotype.</title>
        <authorList>
            <person name="Quecine M.C."/>
            <person name="Pachon D.M.R."/>
            <person name="Bonatelli M.L."/>
            <person name="Correr F.H."/>
            <person name="Franceschini L.M."/>
            <person name="Leite T.F."/>
            <person name="Margarido G.R.A."/>
            <person name="Almeida C.A."/>
            <person name="Ferrarezi J.A."/>
            <person name="Labate C.A."/>
        </authorList>
    </citation>
    <scope>NUCLEOTIDE SEQUENCE</scope>
    <source>
        <strain evidence="1">MF-1</strain>
    </source>
</reference>
<organism evidence="1 2">
    <name type="scientific">Austropuccinia psidii MF-1</name>
    <dbReference type="NCBI Taxonomy" id="1389203"/>
    <lineage>
        <taxon>Eukaryota</taxon>
        <taxon>Fungi</taxon>
        <taxon>Dikarya</taxon>
        <taxon>Basidiomycota</taxon>
        <taxon>Pucciniomycotina</taxon>
        <taxon>Pucciniomycetes</taxon>
        <taxon>Pucciniales</taxon>
        <taxon>Sphaerophragmiaceae</taxon>
        <taxon>Austropuccinia</taxon>
    </lineage>
</organism>
<gene>
    <name evidence="1" type="ORF">O181_098797</name>
</gene>
<keyword evidence="2" id="KW-1185">Reference proteome</keyword>
<protein>
    <submittedName>
        <fullName evidence="1">Uncharacterized protein</fullName>
    </submittedName>
</protein>
<comment type="caution">
    <text evidence="1">The sequence shown here is derived from an EMBL/GenBank/DDBJ whole genome shotgun (WGS) entry which is preliminary data.</text>
</comment>
<dbReference type="EMBL" id="AVOT02067625">
    <property type="protein sequence ID" value="MBW0559082.1"/>
    <property type="molecule type" value="Genomic_DNA"/>
</dbReference>
<evidence type="ECO:0000313" key="2">
    <source>
        <dbReference type="Proteomes" id="UP000765509"/>
    </source>
</evidence>